<protein>
    <submittedName>
        <fullName evidence="7">AMP-dependent synthetase/ligase</fullName>
    </submittedName>
    <submittedName>
        <fullName evidence="8">Long-chain-fatty-acid--CoA ligase</fullName>
    </submittedName>
</protein>
<dbReference type="EMBL" id="CDGJ01000095">
    <property type="protein sequence ID" value="CEJ08802.1"/>
    <property type="molecule type" value="Genomic_DNA"/>
</dbReference>
<dbReference type="RefSeq" id="WP_240984841.1">
    <property type="nucleotide sequence ID" value="NZ_CDGJ01000095.1"/>
</dbReference>
<reference evidence="7" key="2">
    <citation type="submission" date="2020-01" db="EMBL/GenBank/DDBJ databases">
        <authorList>
            <person name="Hornung B."/>
        </authorList>
    </citation>
    <scope>NUCLEOTIDE SEQUENCE</scope>
    <source>
        <strain evidence="7">PacBioINE</strain>
    </source>
</reference>
<evidence type="ECO:0000256" key="4">
    <source>
        <dbReference type="ARBA" id="ARBA00023098"/>
    </source>
</evidence>
<evidence type="ECO:0000256" key="3">
    <source>
        <dbReference type="ARBA" id="ARBA00022832"/>
    </source>
</evidence>
<dbReference type="AlphaFoldDB" id="A0A8S0W343"/>
<sequence length="548" mass="61120">MMAYDLTLRALLERAATLFPKKEIISRDYSGTFRYTYGDFYKRVLRLANVLKDLDLSKGDRVATLAWNHHRHLELYFAVPLSGAVLHTLNLRLAPDQLIYIINHAEDKALFVDQDLLPLLESIRAQLPTVEHVVVMSDTEEIPANSLENPLSYETLLAAAGENIAFPDLSEWDPAAMCYTTATTGNPKGVVYTHRGLVLHSYAASIPDSLGLREADRVLPFVPMFHANAWGLPFACTWLGATQVFPGARPQAEDICQMIEKHRVTMAAGVPTIWMATYPLWANGQYDPSSLRELVCGGSAAPKSMIRNYREKLGLSVLHAYGMTETTPVALVSRPKSSMADWTEEEKYNIAAKQGLLVPGLEMKVVREDGLEVPWDGKTMGELLLRGPWIAKEYYKDPVRSRAAFAGGWLHTGDIVTVDPEGYVAIADRSKDLIKSGGEWISSLDLENTLMGHPAVLEAAVIAIPHPKWLERPLACVVLRPEFAGQVSQEDILDYLKGKVPKLWLPDRVEFLETIPRTSVGKFYKQALRQQFSESSAENENSENNESQ</sequence>
<keyword evidence="3" id="KW-0276">Fatty acid metabolism</keyword>
<dbReference type="InterPro" id="IPR042099">
    <property type="entry name" value="ANL_N_sf"/>
</dbReference>
<keyword evidence="4" id="KW-0443">Lipid metabolism</keyword>
<dbReference type="Proteomes" id="UP000836597">
    <property type="component" value="Chromosome"/>
</dbReference>
<dbReference type="PANTHER" id="PTHR43859">
    <property type="entry name" value="ACYL-ACTIVATING ENZYME"/>
    <property type="match status" value="1"/>
</dbReference>
<organism evidence="7">
    <name type="scientific">Acididesulfobacillus acetoxydans</name>
    <dbReference type="NCBI Taxonomy" id="1561005"/>
    <lineage>
        <taxon>Bacteria</taxon>
        <taxon>Bacillati</taxon>
        <taxon>Bacillota</taxon>
        <taxon>Clostridia</taxon>
        <taxon>Eubacteriales</taxon>
        <taxon>Peptococcaceae</taxon>
        <taxon>Acididesulfobacillus</taxon>
    </lineage>
</organism>
<evidence type="ECO:0000313" key="8">
    <source>
        <dbReference type="EMBL" id="CEJ08802.1"/>
    </source>
</evidence>
<dbReference type="EMBL" id="LR746496">
    <property type="protein sequence ID" value="CAA7601288.1"/>
    <property type="molecule type" value="Genomic_DNA"/>
</dbReference>
<accession>A0A8S0W343</accession>
<dbReference type="SUPFAM" id="SSF56801">
    <property type="entry name" value="Acetyl-CoA synthetase-like"/>
    <property type="match status" value="1"/>
</dbReference>
<dbReference type="GO" id="GO:0006631">
    <property type="term" value="P:fatty acid metabolic process"/>
    <property type="evidence" value="ECO:0007669"/>
    <property type="project" value="UniProtKB-KW"/>
</dbReference>
<dbReference type="Proteomes" id="UP001071230">
    <property type="component" value="Unassembled WGS sequence"/>
</dbReference>
<feature type="domain" description="AMP-dependent synthetase/ligase" evidence="5">
    <location>
        <begin position="12"/>
        <end position="395"/>
    </location>
</feature>
<keyword evidence="9" id="KW-1185">Reference proteome</keyword>
<dbReference type="Pfam" id="PF00501">
    <property type="entry name" value="AMP-binding"/>
    <property type="match status" value="1"/>
</dbReference>
<evidence type="ECO:0000259" key="5">
    <source>
        <dbReference type="Pfam" id="PF00501"/>
    </source>
</evidence>
<dbReference type="Gene3D" id="3.30.300.30">
    <property type="match status" value="1"/>
</dbReference>
<name>A0A8S0W343_9FIRM</name>
<keyword evidence="2 8" id="KW-0436">Ligase</keyword>
<dbReference type="FunFam" id="3.30.300.30:FF:000008">
    <property type="entry name" value="2,3-dihydroxybenzoate-AMP ligase"/>
    <property type="match status" value="1"/>
</dbReference>
<reference evidence="8" key="1">
    <citation type="submission" date="2014-11" db="EMBL/GenBank/DDBJ databases">
        <authorList>
            <person name="Hornung B.V."/>
        </authorList>
    </citation>
    <scope>NUCLEOTIDE SEQUENCE</scope>
    <source>
        <strain evidence="8">INE</strain>
    </source>
</reference>
<evidence type="ECO:0000259" key="6">
    <source>
        <dbReference type="Pfam" id="PF13193"/>
    </source>
</evidence>
<gene>
    <name evidence="7" type="ORF">DEACI_1942</name>
    <name evidence="8" type="ORF">DEACI_3282</name>
</gene>
<dbReference type="CDD" id="cd12119">
    <property type="entry name" value="ttLC_FACS_AlkK_like"/>
    <property type="match status" value="1"/>
</dbReference>
<dbReference type="GO" id="GO:0016874">
    <property type="term" value="F:ligase activity"/>
    <property type="evidence" value="ECO:0007669"/>
    <property type="project" value="UniProtKB-KW"/>
</dbReference>
<dbReference type="KEGG" id="aacx:DEACI_1942"/>
<comment type="similarity">
    <text evidence="1">Belongs to the ATP-dependent AMP-binding enzyme family.</text>
</comment>
<dbReference type="PANTHER" id="PTHR43859:SF4">
    <property type="entry name" value="BUTANOATE--COA LIGASE AAE1-RELATED"/>
    <property type="match status" value="1"/>
</dbReference>
<dbReference type="InterPro" id="IPR000873">
    <property type="entry name" value="AMP-dep_synth/lig_dom"/>
</dbReference>
<evidence type="ECO:0000313" key="7">
    <source>
        <dbReference type="EMBL" id="CAA7601288.1"/>
    </source>
</evidence>
<dbReference type="InterPro" id="IPR045851">
    <property type="entry name" value="AMP-bd_C_sf"/>
</dbReference>
<dbReference type="Gene3D" id="3.40.50.12780">
    <property type="entry name" value="N-terminal domain of ligase-like"/>
    <property type="match status" value="1"/>
</dbReference>
<evidence type="ECO:0000256" key="2">
    <source>
        <dbReference type="ARBA" id="ARBA00022598"/>
    </source>
</evidence>
<dbReference type="InterPro" id="IPR025110">
    <property type="entry name" value="AMP-bd_C"/>
</dbReference>
<dbReference type="NCBIfam" id="NF004837">
    <property type="entry name" value="PRK06187.1"/>
    <property type="match status" value="1"/>
</dbReference>
<evidence type="ECO:0000313" key="9">
    <source>
        <dbReference type="Proteomes" id="UP001071230"/>
    </source>
</evidence>
<feature type="domain" description="AMP-binding enzyme C-terminal" evidence="6">
    <location>
        <begin position="446"/>
        <end position="522"/>
    </location>
</feature>
<dbReference type="Pfam" id="PF13193">
    <property type="entry name" value="AMP-binding_C"/>
    <property type="match status" value="1"/>
</dbReference>
<evidence type="ECO:0000256" key="1">
    <source>
        <dbReference type="ARBA" id="ARBA00006432"/>
    </source>
</evidence>
<proteinExistence type="inferred from homology"/>